<dbReference type="PROSITE" id="PS50066">
    <property type="entry name" value="MADS_BOX_2"/>
    <property type="match status" value="1"/>
</dbReference>
<dbReference type="Proteomes" id="UP000027138">
    <property type="component" value="Unassembled WGS sequence"/>
</dbReference>
<evidence type="ECO:0000256" key="4">
    <source>
        <dbReference type="ARBA" id="ARBA00023163"/>
    </source>
</evidence>
<protein>
    <recommendedName>
        <fullName evidence="7">MADS-box domain-containing protein</fullName>
    </recommendedName>
</protein>
<dbReference type="Pfam" id="PF00319">
    <property type="entry name" value="SRF-TF"/>
    <property type="match status" value="1"/>
</dbReference>
<evidence type="ECO:0000256" key="3">
    <source>
        <dbReference type="ARBA" id="ARBA00023125"/>
    </source>
</evidence>
<dbReference type="InterPro" id="IPR050142">
    <property type="entry name" value="MADS-box/MEF2_TF"/>
</dbReference>
<evidence type="ECO:0000259" key="7">
    <source>
        <dbReference type="PROSITE" id="PS50066"/>
    </source>
</evidence>
<dbReference type="PROSITE" id="PS00350">
    <property type="entry name" value="MADS_BOX_1"/>
    <property type="match status" value="1"/>
</dbReference>
<proteinExistence type="predicted"/>
<keyword evidence="3" id="KW-0238">DNA-binding</keyword>
<dbReference type="GO" id="GO:0000977">
    <property type="term" value="F:RNA polymerase II transcription regulatory region sequence-specific DNA binding"/>
    <property type="evidence" value="ECO:0007669"/>
    <property type="project" value="InterPro"/>
</dbReference>
<evidence type="ECO:0000256" key="6">
    <source>
        <dbReference type="SAM" id="MobiDB-lite"/>
    </source>
</evidence>
<evidence type="ECO:0000256" key="1">
    <source>
        <dbReference type="ARBA" id="ARBA00004123"/>
    </source>
</evidence>
<feature type="region of interest" description="Disordered" evidence="6">
    <location>
        <begin position="188"/>
        <end position="221"/>
    </location>
</feature>
<keyword evidence="4" id="KW-0804">Transcription</keyword>
<dbReference type="GO" id="GO:0046983">
    <property type="term" value="F:protein dimerization activity"/>
    <property type="evidence" value="ECO:0007669"/>
    <property type="project" value="InterPro"/>
</dbReference>
<comment type="subcellular location">
    <subcellularLocation>
        <location evidence="1">Nucleus</location>
    </subcellularLocation>
</comment>
<dbReference type="InterPro" id="IPR033896">
    <property type="entry name" value="MEF2-like_N"/>
</dbReference>
<reference evidence="8 9" key="1">
    <citation type="journal article" date="2014" name="PLoS ONE">
        <title>Global Analysis of Gene Expression Profiles in Physic Nut (Jatropha curcas L.) Seedlings Exposed to Salt Stress.</title>
        <authorList>
            <person name="Zhang L."/>
            <person name="Zhang C."/>
            <person name="Wu P."/>
            <person name="Chen Y."/>
            <person name="Li M."/>
            <person name="Jiang H."/>
            <person name="Wu G."/>
        </authorList>
    </citation>
    <scope>NUCLEOTIDE SEQUENCE [LARGE SCALE GENOMIC DNA]</scope>
    <source>
        <strain evidence="9">cv. GZQX0401</strain>
        <tissue evidence="8">Young leaves</tissue>
    </source>
</reference>
<keyword evidence="5" id="KW-0539">Nucleus</keyword>
<evidence type="ECO:0000256" key="5">
    <source>
        <dbReference type="ARBA" id="ARBA00023242"/>
    </source>
</evidence>
<name>A0A067K7C6_JATCU</name>
<feature type="domain" description="MADS-box" evidence="7">
    <location>
        <begin position="1"/>
        <end position="61"/>
    </location>
</feature>
<dbReference type="PANTHER" id="PTHR48019">
    <property type="entry name" value="SERUM RESPONSE FACTOR HOMOLOG"/>
    <property type="match status" value="1"/>
</dbReference>
<dbReference type="OrthoDB" id="1898716at2759"/>
<gene>
    <name evidence="8" type="ORF">JCGZ_12483</name>
</gene>
<dbReference type="AlphaFoldDB" id="A0A067K7C6"/>
<evidence type="ECO:0000256" key="2">
    <source>
        <dbReference type="ARBA" id="ARBA00023015"/>
    </source>
</evidence>
<dbReference type="SUPFAM" id="SSF55455">
    <property type="entry name" value="SRF-like"/>
    <property type="match status" value="1"/>
</dbReference>
<dbReference type="Gene3D" id="3.40.1810.10">
    <property type="entry name" value="Transcription factor, MADS-box"/>
    <property type="match status" value="1"/>
</dbReference>
<dbReference type="EMBL" id="KK914593">
    <property type="protein sequence ID" value="KDP32022.1"/>
    <property type="molecule type" value="Genomic_DNA"/>
</dbReference>
<keyword evidence="9" id="KW-1185">Reference proteome</keyword>
<dbReference type="PRINTS" id="PR00404">
    <property type="entry name" value="MADSDOMAIN"/>
</dbReference>
<sequence length="231" mass="26291">MGRSKIILKKIENPTYRHITFAKRKSGIIKKAYELSTLCDIEIALIVFSPAGKLFLYEGKKRLEEIIDHYFDLPDNQRQRYENYNSITSDLQPFYPMNINSDGFMMGSSSYNPVDRPLQFDFDVPGFSEFPLFSNQEQNFPELQPPLAFLDGYGFPLNYVQNNDNNFNACVPYSHQMGQFPNMNLPSTSTSTSTINTNEQGSASNAPVQGQEGDPATGFYNPGYGNYPFRF</sequence>
<dbReference type="GO" id="GO:0045944">
    <property type="term" value="P:positive regulation of transcription by RNA polymerase II"/>
    <property type="evidence" value="ECO:0007669"/>
    <property type="project" value="InterPro"/>
</dbReference>
<dbReference type="InterPro" id="IPR036879">
    <property type="entry name" value="TF_MADSbox_sf"/>
</dbReference>
<dbReference type="GO" id="GO:0005634">
    <property type="term" value="C:nucleus"/>
    <property type="evidence" value="ECO:0007669"/>
    <property type="project" value="UniProtKB-SubCell"/>
</dbReference>
<keyword evidence="2" id="KW-0805">Transcription regulation</keyword>
<organism evidence="8 9">
    <name type="scientific">Jatropha curcas</name>
    <name type="common">Barbados nut</name>
    <dbReference type="NCBI Taxonomy" id="180498"/>
    <lineage>
        <taxon>Eukaryota</taxon>
        <taxon>Viridiplantae</taxon>
        <taxon>Streptophyta</taxon>
        <taxon>Embryophyta</taxon>
        <taxon>Tracheophyta</taxon>
        <taxon>Spermatophyta</taxon>
        <taxon>Magnoliopsida</taxon>
        <taxon>eudicotyledons</taxon>
        <taxon>Gunneridae</taxon>
        <taxon>Pentapetalae</taxon>
        <taxon>rosids</taxon>
        <taxon>fabids</taxon>
        <taxon>Malpighiales</taxon>
        <taxon>Euphorbiaceae</taxon>
        <taxon>Crotonoideae</taxon>
        <taxon>Jatropheae</taxon>
        <taxon>Jatropha</taxon>
    </lineage>
</organism>
<accession>A0A067K7C6</accession>
<feature type="compositionally biased region" description="Polar residues" evidence="6">
    <location>
        <begin position="195"/>
        <end position="208"/>
    </location>
</feature>
<dbReference type="InterPro" id="IPR002100">
    <property type="entry name" value="TF_MADSbox"/>
</dbReference>
<dbReference type="SMART" id="SM00432">
    <property type="entry name" value="MADS"/>
    <property type="match status" value="1"/>
</dbReference>
<evidence type="ECO:0000313" key="9">
    <source>
        <dbReference type="Proteomes" id="UP000027138"/>
    </source>
</evidence>
<evidence type="ECO:0000313" key="8">
    <source>
        <dbReference type="EMBL" id="KDP32022.1"/>
    </source>
</evidence>
<dbReference type="CDD" id="cd00265">
    <property type="entry name" value="MADS_MEF2_like"/>
    <property type="match status" value="1"/>
</dbReference>